<feature type="repeat" description="ANK" evidence="3">
    <location>
        <begin position="31"/>
        <end position="63"/>
    </location>
</feature>
<feature type="repeat" description="ANK" evidence="3">
    <location>
        <begin position="70"/>
        <end position="102"/>
    </location>
</feature>
<evidence type="ECO:0000256" key="1">
    <source>
        <dbReference type="ARBA" id="ARBA00022737"/>
    </source>
</evidence>
<dbReference type="Pfam" id="PF12796">
    <property type="entry name" value="Ank_2"/>
    <property type="match status" value="1"/>
</dbReference>
<keyword evidence="2 3" id="KW-0040">ANK repeat</keyword>
<dbReference type="SMART" id="SM00248">
    <property type="entry name" value="ANK"/>
    <property type="match status" value="3"/>
</dbReference>
<accession>A0AAV2SQ91</accession>
<dbReference type="Proteomes" id="UP001497623">
    <property type="component" value="Unassembled WGS sequence"/>
</dbReference>
<reference evidence="4 5" key="1">
    <citation type="submission" date="2024-05" db="EMBL/GenBank/DDBJ databases">
        <authorList>
            <person name="Wallberg A."/>
        </authorList>
    </citation>
    <scope>NUCLEOTIDE SEQUENCE [LARGE SCALE GENOMIC DNA]</scope>
</reference>
<dbReference type="EMBL" id="CAXKWB010102183">
    <property type="protein sequence ID" value="CAL4225856.1"/>
    <property type="molecule type" value="Genomic_DNA"/>
</dbReference>
<organism evidence="4 5">
    <name type="scientific">Meganyctiphanes norvegica</name>
    <name type="common">Northern krill</name>
    <name type="synonym">Thysanopoda norvegica</name>
    <dbReference type="NCBI Taxonomy" id="48144"/>
    <lineage>
        <taxon>Eukaryota</taxon>
        <taxon>Metazoa</taxon>
        <taxon>Ecdysozoa</taxon>
        <taxon>Arthropoda</taxon>
        <taxon>Crustacea</taxon>
        <taxon>Multicrustacea</taxon>
        <taxon>Malacostraca</taxon>
        <taxon>Eumalacostraca</taxon>
        <taxon>Eucarida</taxon>
        <taxon>Euphausiacea</taxon>
        <taxon>Euphausiidae</taxon>
        <taxon>Meganyctiphanes</taxon>
    </lineage>
</organism>
<protein>
    <recommendedName>
        <fullName evidence="6">Ankyrin repeat domain-containing protein</fullName>
    </recommendedName>
</protein>
<dbReference type="SUPFAM" id="SSF48403">
    <property type="entry name" value="Ankyrin repeat"/>
    <property type="match status" value="1"/>
</dbReference>
<dbReference type="InterPro" id="IPR002110">
    <property type="entry name" value="Ankyrin_rpt"/>
</dbReference>
<dbReference type="PANTHER" id="PTHR24171">
    <property type="entry name" value="ANKYRIN REPEAT DOMAIN-CONTAINING PROTEIN 39-RELATED"/>
    <property type="match status" value="1"/>
</dbReference>
<evidence type="ECO:0008006" key="6">
    <source>
        <dbReference type="Google" id="ProtNLM"/>
    </source>
</evidence>
<dbReference type="PROSITE" id="PS50297">
    <property type="entry name" value="ANK_REP_REGION"/>
    <property type="match status" value="3"/>
</dbReference>
<dbReference type="InterPro" id="IPR036770">
    <property type="entry name" value="Ankyrin_rpt-contain_sf"/>
</dbReference>
<feature type="non-terminal residue" evidence="4">
    <location>
        <position position="204"/>
    </location>
</feature>
<dbReference type="Pfam" id="PF00023">
    <property type="entry name" value="Ank"/>
    <property type="match status" value="1"/>
</dbReference>
<sequence>MELYDAAKAGDVPGVEAAIENAKGNIYSVICRMTPLFTASCRGHVTVVEQLLKAGADVNKANYNATHIWMGWTPLYTASCGGHATVVEQLLKAGADVNKANNDDLLHLGFSTLYNAKYIIDLFNGQRQLKIISPKDHWPTEGRMTPLYTASCYGHATVVEQLLAAGADVNKAPTSGSYWEGRTPLSVAGESTIKEMLEAAGGRD</sequence>
<evidence type="ECO:0000313" key="5">
    <source>
        <dbReference type="Proteomes" id="UP001497623"/>
    </source>
</evidence>
<evidence type="ECO:0000313" key="4">
    <source>
        <dbReference type="EMBL" id="CAL4225856.1"/>
    </source>
</evidence>
<keyword evidence="5" id="KW-1185">Reference proteome</keyword>
<dbReference type="AlphaFoldDB" id="A0AAV2SQ91"/>
<gene>
    <name evidence="4" type="ORF">MNOR_LOCUS39417</name>
</gene>
<dbReference type="PRINTS" id="PR01415">
    <property type="entry name" value="ANKYRIN"/>
</dbReference>
<comment type="caution">
    <text evidence="4">The sequence shown here is derived from an EMBL/GenBank/DDBJ whole genome shotgun (WGS) entry which is preliminary data.</text>
</comment>
<evidence type="ECO:0000256" key="2">
    <source>
        <dbReference type="ARBA" id="ARBA00023043"/>
    </source>
</evidence>
<evidence type="ECO:0000256" key="3">
    <source>
        <dbReference type="PROSITE-ProRule" id="PRU00023"/>
    </source>
</evidence>
<feature type="repeat" description="ANK" evidence="3">
    <location>
        <begin position="142"/>
        <end position="174"/>
    </location>
</feature>
<keyword evidence="1" id="KW-0677">Repeat</keyword>
<proteinExistence type="predicted"/>
<name>A0AAV2SQ91_MEGNR</name>
<dbReference type="Gene3D" id="1.25.40.20">
    <property type="entry name" value="Ankyrin repeat-containing domain"/>
    <property type="match status" value="2"/>
</dbReference>
<dbReference type="PROSITE" id="PS50088">
    <property type="entry name" value="ANK_REPEAT"/>
    <property type="match status" value="3"/>
</dbReference>